<dbReference type="InterPro" id="IPR052260">
    <property type="entry name" value="Autophagy_Rcpt_SigReg"/>
</dbReference>
<organism evidence="7 8">
    <name type="scientific">Candida boidinii</name>
    <name type="common">Yeast</name>
    <dbReference type="NCBI Taxonomy" id="5477"/>
    <lineage>
        <taxon>Eukaryota</taxon>
        <taxon>Fungi</taxon>
        <taxon>Dikarya</taxon>
        <taxon>Ascomycota</taxon>
        <taxon>Saccharomycotina</taxon>
        <taxon>Pichiomycetes</taxon>
        <taxon>Pichiales</taxon>
        <taxon>Pichiaceae</taxon>
        <taxon>Ogataea</taxon>
        <taxon>Ogataea/Candida clade</taxon>
    </lineage>
</organism>
<dbReference type="GO" id="GO:0007032">
    <property type="term" value="P:endosome organization"/>
    <property type="evidence" value="ECO:0007669"/>
    <property type="project" value="TreeGrafter"/>
</dbReference>
<dbReference type="PANTHER" id="PTHR15090">
    <property type="entry name" value="SEQUESTOSOME 1-RELATED"/>
    <property type="match status" value="1"/>
</dbReference>
<feature type="region of interest" description="Disordered" evidence="5">
    <location>
        <begin position="641"/>
        <end position="670"/>
    </location>
</feature>
<dbReference type="Gene3D" id="3.30.60.90">
    <property type="match status" value="3"/>
</dbReference>
<evidence type="ECO:0000313" key="7">
    <source>
        <dbReference type="EMBL" id="GME68076.1"/>
    </source>
</evidence>
<proteinExistence type="predicted"/>
<feature type="domain" description="ZZ-type" evidence="6">
    <location>
        <begin position="519"/>
        <end position="575"/>
    </location>
</feature>
<dbReference type="Pfam" id="PF00569">
    <property type="entry name" value="ZZ"/>
    <property type="match status" value="3"/>
</dbReference>
<feature type="region of interest" description="Disordered" evidence="5">
    <location>
        <begin position="381"/>
        <end position="408"/>
    </location>
</feature>
<dbReference type="SMART" id="SM00291">
    <property type="entry name" value="ZnF_ZZ"/>
    <property type="match status" value="3"/>
</dbReference>
<dbReference type="PROSITE" id="PS50135">
    <property type="entry name" value="ZF_ZZ_2"/>
    <property type="match status" value="3"/>
</dbReference>
<comment type="caution">
    <text evidence="7">The sequence shown here is derived from an EMBL/GenBank/DDBJ whole genome shotgun (WGS) entry which is preliminary data.</text>
</comment>
<feature type="compositionally biased region" description="Low complexity" evidence="5">
    <location>
        <begin position="641"/>
        <end position="650"/>
    </location>
</feature>
<dbReference type="InterPro" id="IPR000433">
    <property type="entry name" value="Znf_ZZ"/>
</dbReference>
<evidence type="ECO:0000259" key="6">
    <source>
        <dbReference type="PROSITE" id="PS50135"/>
    </source>
</evidence>
<gene>
    <name evidence="7" type="ORF">Cboi02_000138300</name>
</gene>
<dbReference type="EMBL" id="BSXN01000320">
    <property type="protein sequence ID" value="GME68076.1"/>
    <property type="molecule type" value="Genomic_DNA"/>
</dbReference>
<dbReference type="Proteomes" id="UP001165120">
    <property type="component" value="Unassembled WGS sequence"/>
</dbReference>
<dbReference type="GO" id="GO:0005080">
    <property type="term" value="F:protein kinase C binding"/>
    <property type="evidence" value="ECO:0007669"/>
    <property type="project" value="TreeGrafter"/>
</dbReference>
<dbReference type="GO" id="GO:0070530">
    <property type="term" value="F:K63-linked polyubiquitin modification-dependent protein binding"/>
    <property type="evidence" value="ECO:0007669"/>
    <property type="project" value="TreeGrafter"/>
</dbReference>
<protein>
    <submittedName>
        <fullName evidence="7">Unnamed protein product</fullName>
    </submittedName>
</protein>
<dbReference type="CDD" id="cd02340">
    <property type="entry name" value="ZZ_NBR1_like"/>
    <property type="match status" value="2"/>
</dbReference>
<evidence type="ECO:0000256" key="2">
    <source>
        <dbReference type="ARBA" id="ARBA00022771"/>
    </source>
</evidence>
<evidence type="ECO:0000313" key="8">
    <source>
        <dbReference type="Proteomes" id="UP001165120"/>
    </source>
</evidence>
<dbReference type="InterPro" id="IPR043145">
    <property type="entry name" value="Znf_ZZ_sf"/>
</dbReference>
<feature type="compositionally biased region" description="Low complexity" evidence="5">
    <location>
        <begin position="381"/>
        <end position="399"/>
    </location>
</feature>
<sequence length="1009" mass="110334">MSSVTDSPGGDVLKSKKDASRKIQATVTFDLPNGLKDKFIFSFRLSKALSRRRHILKLILVGVANRNTHANFDDESESATPTEVLNDIALTLNPYLEYCISNEKTADYKITRRSRRHNSFVPMSSNRDFHEFSKSLKVKSHIYLHVDFSNITIPVTFNQIESSTMETETIEDVSMIDTDTSVATDTGVAADTATLASGLESSTLVDESNQNQVQSETQIAPTSITAPVANDSFDFQTILRMFEQLINNETQVNQVLNATASNRNNDGTDTISSVGDATASVTSSNAETASTDGASVNQSAADVSQQPNAQHLPQFNPVSASPSQPTTSTTTTSTPGQPINGIATTATILRALCSMFENSTNNSAASQTGSVTPSTLLSNLLSSTNVNNNNSTSNNGNPNPARESAPISSPQDVKLAISKFLLLLSNSDMLNDIMAKVASNVNSVSDSVQEIKDFAAKIKEDLSTVDVGKVITNTVNKTTAKVISTATKDIRKSFSSNSSRENILHVLDSKDSFKSATIHSGIRCDGCNTDPIIGLRYKCFKCYDLDLCEDCHSKGTETGNHKSNHMMSMSGQKAHFDYNGLANTRFVCDGCDAPLNTSLRYHCKDCLDYDLCEACESKGTETEGHENTHSMISIDPQIKTSSKFSSTKDSLPTKRDVSGARRESAEVSDKTNYIRPLPPIPKCPPIFTNIHRGISCDGCNAFPIVGNRFKCSDCVDYDLCSDCESKGTETGLHKCTHKMAVYRTPIQSVNQHNGAGCSSIAPTPPPPRNHKCFSRIRKREVEYNRLKSKAQSYDALLSLLNYKSGIPNISEAEESHVKESFLEKLIRDYNEGNISVSAGTTPTITVKSGSFIAEKRSSDDKTVILRLRVDKQNDLISLLSVQYLGEERRSPEFNITLNYLDSSSKEECKKEWNMFLPVSATSKNIIIKHSDLEGFDVDNITSAVVSFDKSFISFISPQEETPAEDVDFDVDVDNEEESLYSAALSTTNSPVTVDPRTETLTLNTPEFEC</sequence>
<accession>A0A9W6WF12</accession>
<keyword evidence="3" id="KW-0862">Zinc</keyword>
<keyword evidence="1" id="KW-0479">Metal-binding</keyword>
<evidence type="ECO:0000256" key="3">
    <source>
        <dbReference type="ARBA" id="ARBA00022833"/>
    </source>
</evidence>
<evidence type="ECO:0000256" key="5">
    <source>
        <dbReference type="SAM" id="MobiDB-lite"/>
    </source>
</evidence>
<feature type="compositionally biased region" description="Polar residues" evidence="5">
    <location>
        <begin position="260"/>
        <end position="320"/>
    </location>
</feature>
<keyword evidence="2 4" id="KW-0863">Zinc-finger</keyword>
<dbReference type="GO" id="GO:0016235">
    <property type="term" value="C:aggresome"/>
    <property type="evidence" value="ECO:0007669"/>
    <property type="project" value="TreeGrafter"/>
</dbReference>
<feature type="region of interest" description="Disordered" evidence="5">
    <location>
        <begin position="260"/>
        <end position="340"/>
    </location>
</feature>
<reference evidence="7" key="1">
    <citation type="submission" date="2023-04" db="EMBL/GenBank/DDBJ databases">
        <title>Candida boidinii NBRC 10035.</title>
        <authorList>
            <person name="Ichikawa N."/>
            <person name="Sato H."/>
            <person name="Tonouchi N."/>
        </authorList>
    </citation>
    <scope>NUCLEOTIDE SEQUENCE</scope>
    <source>
        <strain evidence="7">NBRC 10035</strain>
    </source>
</reference>
<dbReference type="GO" id="GO:0000423">
    <property type="term" value="P:mitophagy"/>
    <property type="evidence" value="ECO:0007669"/>
    <property type="project" value="TreeGrafter"/>
</dbReference>
<feature type="domain" description="ZZ-type" evidence="6">
    <location>
        <begin position="583"/>
        <end position="639"/>
    </location>
</feature>
<dbReference type="SUPFAM" id="SSF57850">
    <property type="entry name" value="RING/U-box"/>
    <property type="match status" value="3"/>
</dbReference>
<name>A0A9W6WF12_CANBO</name>
<evidence type="ECO:0000256" key="1">
    <source>
        <dbReference type="ARBA" id="ARBA00022723"/>
    </source>
</evidence>
<dbReference type="GO" id="GO:0008270">
    <property type="term" value="F:zinc ion binding"/>
    <property type="evidence" value="ECO:0007669"/>
    <property type="project" value="UniProtKB-KW"/>
</dbReference>
<dbReference type="PANTHER" id="PTHR15090:SF0">
    <property type="entry name" value="SEQUESTOSOME-1"/>
    <property type="match status" value="1"/>
</dbReference>
<feature type="domain" description="ZZ-type" evidence="6">
    <location>
        <begin position="691"/>
        <end position="747"/>
    </location>
</feature>
<keyword evidence="8" id="KW-1185">Reference proteome</keyword>
<dbReference type="GO" id="GO:0044753">
    <property type="term" value="C:amphisome"/>
    <property type="evidence" value="ECO:0007669"/>
    <property type="project" value="TreeGrafter"/>
</dbReference>
<dbReference type="AlphaFoldDB" id="A0A9W6WF12"/>
<evidence type="ECO:0000256" key="4">
    <source>
        <dbReference type="PROSITE-ProRule" id="PRU00228"/>
    </source>
</evidence>
<feature type="compositionally biased region" description="Low complexity" evidence="5">
    <location>
        <begin position="321"/>
        <end position="338"/>
    </location>
</feature>
<dbReference type="PROSITE" id="PS01357">
    <property type="entry name" value="ZF_ZZ_1"/>
    <property type="match status" value="2"/>
</dbReference>
<dbReference type="GO" id="GO:0035973">
    <property type="term" value="P:aggrephagy"/>
    <property type="evidence" value="ECO:0007669"/>
    <property type="project" value="TreeGrafter"/>
</dbReference>
<feature type="compositionally biased region" description="Basic and acidic residues" evidence="5">
    <location>
        <begin position="651"/>
        <end position="669"/>
    </location>
</feature>